<evidence type="ECO:0000313" key="1">
    <source>
        <dbReference type="EMBL" id="SDE53924.1"/>
    </source>
</evidence>
<name>A0A1G7DQW4_9PROT</name>
<sequence length="24" mass="2755">GWALVWSLVAALMAERRRRESEPA</sequence>
<dbReference type="Proteomes" id="UP000198925">
    <property type="component" value="Unassembled WGS sequence"/>
</dbReference>
<dbReference type="EMBL" id="FMZX01000051">
    <property type="protein sequence ID" value="SDE53924.1"/>
    <property type="molecule type" value="Genomic_DNA"/>
</dbReference>
<proteinExistence type="predicted"/>
<gene>
    <name evidence="1" type="ORF">SAMN04487779_10511</name>
</gene>
<reference evidence="1 2" key="1">
    <citation type="submission" date="2016-10" db="EMBL/GenBank/DDBJ databases">
        <authorList>
            <person name="de Groot N.N."/>
        </authorList>
    </citation>
    <scope>NUCLEOTIDE SEQUENCE [LARGE SCALE GENOMIC DNA]</scope>
    <source>
        <strain evidence="1 2">CPCC 100156</strain>
    </source>
</reference>
<keyword evidence="2" id="KW-1185">Reference proteome</keyword>
<protein>
    <submittedName>
        <fullName evidence="1">Uncharacterized protein</fullName>
    </submittedName>
</protein>
<dbReference type="AlphaFoldDB" id="A0A1G7DQW4"/>
<evidence type="ECO:0000313" key="2">
    <source>
        <dbReference type="Proteomes" id="UP000198925"/>
    </source>
</evidence>
<feature type="non-terminal residue" evidence="1">
    <location>
        <position position="1"/>
    </location>
</feature>
<accession>A0A1G7DQW4</accession>
<organism evidence="1 2">
    <name type="scientific">Belnapia rosea</name>
    <dbReference type="NCBI Taxonomy" id="938405"/>
    <lineage>
        <taxon>Bacteria</taxon>
        <taxon>Pseudomonadati</taxon>
        <taxon>Pseudomonadota</taxon>
        <taxon>Alphaproteobacteria</taxon>
        <taxon>Acetobacterales</taxon>
        <taxon>Roseomonadaceae</taxon>
        <taxon>Belnapia</taxon>
    </lineage>
</organism>